<accession>A0ABQ0BQ54</accession>
<dbReference type="EMBL" id="BAABZQ010000001">
    <property type="protein sequence ID" value="GAA6498664.1"/>
    <property type="molecule type" value="Genomic_DNA"/>
</dbReference>
<protein>
    <submittedName>
        <fullName evidence="1">Uncharacterized protein</fullName>
    </submittedName>
</protein>
<comment type="caution">
    <text evidence="1">The sequence shown here is derived from an EMBL/GenBank/DDBJ whole genome shotgun (WGS) entry which is preliminary data.</text>
</comment>
<proteinExistence type="predicted"/>
<evidence type="ECO:0000313" key="1">
    <source>
        <dbReference type="EMBL" id="GAA6498664.1"/>
    </source>
</evidence>
<evidence type="ECO:0000313" key="2">
    <source>
        <dbReference type="Proteomes" id="UP001600941"/>
    </source>
</evidence>
<dbReference type="Proteomes" id="UP001600941">
    <property type="component" value="Unassembled WGS sequence"/>
</dbReference>
<organism evidence="1 2">
    <name type="scientific">Blautia parvula</name>
    <dbReference type="NCBI Taxonomy" id="2877527"/>
    <lineage>
        <taxon>Bacteria</taxon>
        <taxon>Bacillati</taxon>
        <taxon>Bacillota</taxon>
        <taxon>Clostridia</taxon>
        <taxon>Lachnospirales</taxon>
        <taxon>Lachnospiraceae</taxon>
        <taxon>Blautia</taxon>
    </lineage>
</organism>
<dbReference type="RefSeq" id="WP_054352174.1">
    <property type="nucleotide sequence ID" value="NZ_AP031413.1"/>
</dbReference>
<name>A0ABQ0BQ54_9FIRM</name>
<reference evidence="1 2" key="1">
    <citation type="submission" date="2024-04" db="EMBL/GenBank/DDBJ databases">
        <title>Defined microbial consortia suppress multidrug-resistant proinflammatory Enterobacteriaceae via ecological control.</title>
        <authorList>
            <person name="Furuichi M."/>
            <person name="Kawaguchi T."/>
            <person name="Pust M."/>
            <person name="Yasuma K."/>
            <person name="Plichta D."/>
            <person name="Hasegawa N."/>
            <person name="Ohya T."/>
            <person name="Bhattarai S."/>
            <person name="Sasajima S."/>
            <person name="Aoto Y."/>
            <person name="Tuganbaev T."/>
            <person name="Yaginuma M."/>
            <person name="Ueda M."/>
            <person name="Okahashi N."/>
            <person name="Amafuji K."/>
            <person name="Kiridooshi Y."/>
            <person name="Sugita K."/>
            <person name="Strazar M."/>
            <person name="Skelly A."/>
            <person name="Suda W."/>
            <person name="Hattori M."/>
            <person name="Nakamoto N."/>
            <person name="Caballero S."/>
            <person name="Norman J."/>
            <person name="Olle B."/>
            <person name="Tanoue T."/>
            <person name="Arita M."/>
            <person name="Bucci V."/>
            <person name="Atarashi K."/>
            <person name="Xavier R."/>
            <person name="Honda K."/>
        </authorList>
    </citation>
    <scope>NUCLEOTIDE SEQUENCE [LARGE SCALE GENOMIC DNA]</scope>
    <source>
        <strain evidence="2">k34-0107-D12</strain>
    </source>
</reference>
<keyword evidence="2" id="KW-1185">Reference proteome</keyword>
<sequence>MPKQKKKPSKSERRDARLIKARQWVLTYQGSHIVRAYRKRFNVDISCALKDLGEIGAIPSEKLAALQRAEQLRLQALRRKREEKKLQAVEDSYPDSDDTFFFIAGYTSGGAPYGVTWEEMGMEPWDSPSPW</sequence>
<gene>
    <name evidence="1" type="ORF">K340107D12_14800</name>
</gene>